<dbReference type="EMBL" id="FNIX01000027">
    <property type="protein sequence ID" value="SDP96261.1"/>
    <property type="molecule type" value="Genomic_DNA"/>
</dbReference>
<dbReference type="OrthoDB" id="3197423at2"/>
<evidence type="ECO:0000313" key="6">
    <source>
        <dbReference type="Proteomes" id="UP000199691"/>
    </source>
</evidence>
<proteinExistence type="predicted"/>
<dbReference type="SUPFAM" id="SSF52540">
    <property type="entry name" value="P-loop containing nucleoside triphosphate hydrolases"/>
    <property type="match status" value="1"/>
</dbReference>
<dbReference type="PROSITE" id="PS50043">
    <property type="entry name" value="HTH_LUXR_2"/>
    <property type="match status" value="1"/>
</dbReference>
<dbReference type="GO" id="GO:0003677">
    <property type="term" value="F:DNA binding"/>
    <property type="evidence" value="ECO:0007669"/>
    <property type="project" value="UniProtKB-KW"/>
</dbReference>
<dbReference type="SUPFAM" id="SSF46894">
    <property type="entry name" value="C-terminal effector domain of the bipartite response regulators"/>
    <property type="match status" value="1"/>
</dbReference>
<keyword evidence="2" id="KW-0238">DNA-binding</keyword>
<sequence length="756" mass="79334">MTLAEERALSGCPTTASPIAGQRWRKPQITFALDRMGRRGVLVTGEPGVGRTWLARVVAALSGFEVRWVVATETSRSIPFGALTALLPPDLTELHPITVLAALRRGLGPRTLLVVDDAHLLDEASATTVLALASGFPRLLVTAQLTGPVPDAVLALAKDGFLDLLTLRPFGREDAAGALAQGIGGPVAPATAELLWRWSRGNARALTDLVQHGMAHGSFDQLDGVWTWRGDTAVPPTAAQPVSGLSAAGAEALCALVLAEPVSVDALTRVVSPEGFAEVEERGLVTGTAGTVRLAHPMLAAAAAPHLTPLRRRRLADRLLAADVVRPHLLLDSAVTDPDVLVAAARAVVLERPELAVQLAERALPADPGPHAALVLADAHAELGAVAEAWRAHSVASQRVRDDEDRLAVLLAQASLTIWCDRTPSKAVELLEEAHLPVRFAADVESAAAVAVLFSARPADALRRAERVLAADPPPTAWGRATLVSVAALVMADRPHEAAEAMARLTSSTDVSPYYQGLARSVASLLRPDSDAPDLAVLREAHLAQTTGRGAFRSEAAATLAVTEAAAGLPSSHEPDDVAVLPALRTWVAAAARAARGEPSSELYLAAAREAADVGSVRCTVYYLAAAAEHGAAAEAVRALGDRTFEAPEARARAAGIRARASRSGPDLLAAARAHREAGLRAEAEKFESLAHGRTFGLTRRELEVVRHAATGMTDRAIAETLVLSVRTVESHLAAAYRKLAISSRQDLAELFAQPG</sequence>
<evidence type="ECO:0000256" key="1">
    <source>
        <dbReference type="ARBA" id="ARBA00023015"/>
    </source>
</evidence>
<dbReference type="CDD" id="cd06170">
    <property type="entry name" value="LuxR_C_like"/>
    <property type="match status" value="1"/>
</dbReference>
<dbReference type="InterPro" id="IPR027417">
    <property type="entry name" value="P-loop_NTPase"/>
</dbReference>
<evidence type="ECO:0000256" key="2">
    <source>
        <dbReference type="ARBA" id="ARBA00023125"/>
    </source>
</evidence>
<keyword evidence="1" id="KW-0805">Transcription regulation</keyword>
<dbReference type="InterPro" id="IPR036388">
    <property type="entry name" value="WH-like_DNA-bd_sf"/>
</dbReference>
<dbReference type="PANTHER" id="PTHR44688:SF16">
    <property type="entry name" value="DNA-BINDING TRANSCRIPTIONAL ACTIVATOR DEVR_DOSR"/>
    <property type="match status" value="1"/>
</dbReference>
<evidence type="ECO:0000259" key="4">
    <source>
        <dbReference type="PROSITE" id="PS50043"/>
    </source>
</evidence>
<protein>
    <submittedName>
        <fullName evidence="5">Regulatory protein, luxR family</fullName>
    </submittedName>
</protein>
<organism evidence="5 6">
    <name type="scientific">Lentzea jiangxiensis</name>
    <dbReference type="NCBI Taxonomy" id="641025"/>
    <lineage>
        <taxon>Bacteria</taxon>
        <taxon>Bacillati</taxon>
        <taxon>Actinomycetota</taxon>
        <taxon>Actinomycetes</taxon>
        <taxon>Pseudonocardiales</taxon>
        <taxon>Pseudonocardiaceae</taxon>
        <taxon>Lentzea</taxon>
    </lineage>
</organism>
<gene>
    <name evidence="5" type="ORF">SAMN05421507_12725</name>
</gene>
<dbReference type="Pfam" id="PF00196">
    <property type="entry name" value="GerE"/>
    <property type="match status" value="1"/>
</dbReference>
<dbReference type="Proteomes" id="UP000199691">
    <property type="component" value="Unassembled WGS sequence"/>
</dbReference>
<dbReference type="RefSeq" id="WP_090104716.1">
    <property type="nucleotide sequence ID" value="NZ_FNIX01000027.1"/>
</dbReference>
<evidence type="ECO:0000313" key="5">
    <source>
        <dbReference type="EMBL" id="SDP96261.1"/>
    </source>
</evidence>
<dbReference type="GO" id="GO:0006355">
    <property type="term" value="P:regulation of DNA-templated transcription"/>
    <property type="evidence" value="ECO:0007669"/>
    <property type="project" value="InterPro"/>
</dbReference>
<dbReference type="AlphaFoldDB" id="A0A1H0WZY3"/>
<dbReference type="STRING" id="641025.SAMN05421507_12725"/>
<dbReference type="SMART" id="SM00421">
    <property type="entry name" value="HTH_LUXR"/>
    <property type="match status" value="1"/>
</dbReference>
<dbReference type="PANTHER" id="PTHR44688">
    <property type="entry name" value="DNA-BINDING TRANSCRIPTIONAL ACTIVATOR DEVR_DOSR"/>
    <property type="match status" value="1"/>
</dbReference>
<dbReference type="InterPro" id="IPR000792">
    <property type="entry name" value="Tscrpt_reg_LuxR_C"/>
</dbReference>
<reference evidence="6" key="1">
    <citation type="submission" date="2016-10" db="EMBL/GenBank/DDBJ databases">
        <authorList>
            <person name="Varghese N."/>
            <person name="Submissions S."/>
        </authorList>
    </citation>
    <scope>NUCLEOTIDE SEQUENCE [LARGE SCALE GENOMIC DNA]</scope>
    <source>
        <strain evidence="6">CGMCC 4.6609</strain>
    </source>
</reference>
<name>A0A1H0WZY3_9PSEU</name>
<dbReference type="InterPro" id="IPR016032">
    <property type="entry name" value="Sig_transdc_resp-reg_C-effctor"/>
</dbReference>
<dbReference type="Gene3D" id="3.40.50.300">
    <property type="entry name" value="P-loop containing nucleotide triphosphate hydrolases"/>
    <property type="match status" value="1"/>
</dbReference>
<evidence type="ECO:0000256" key="3">
    <source>
        <dbReference type="ARBA" id="ARBA00023163"/>
    </source>
</evidence>
<dbReference type="PRINTS" id="PR00038">
    <property type="entry name" value="HTHLUXR"/>
</dbReference>
<accession>A0A1H0WZY3</accession>
<feature type="domain" description="HTH luxR-type" evidence="4">
    <location>
        <begin position="691"/>
        <end position="756"/>
    </location>
</feature>
<dbReference type="Gene3D" id="1.10.10.10">
    <property type="entry name" value="Winged helix-like DNA-binding domain superfamily/Winged helix DNA-binding domain"/>
    <property type="match status" value="1"/>
</dbReference>
<keyword evidence="3" id="KW-0804">Transcription</keyword>
<keyword evidence="6" id="KW-1185">Reference proteome</keyword>